<dbReference type="PIRSF" id="PIRSF004967">
    <property type="entry name" value="DPH1"/>
    <property type="match status" value="1"/>
</dbReference>
<evidence type="ECO:0000313" key="14">
    <source>
        <dbReference type="Proteomes" id="UP001158576"/>
    </source>
</evidence>
<dbReference type="Proteomes" id="UP001158576">
    <property type="component" value="Chromosome PAR"/>
</dbReference>
<dbReference type="InterPro" id="IPR035435">
    <property type="entry name" value="DPH1/DPH2_euk_archaea"/>
</dbReference>
<evidence type="ECO:0000256" key="10">
    <source>
        <dbReference type="ARBA" id="ARBA00048403"/>
    </source>
</evidence>
<keyword evidence="6 11" id="KW-0949">S-adenosyl-L-methionine</keyword>
<evidence type="ECO:0000256" key="5">
    <source>
        <dbReference type="ARBA" id="ARBA00022679"/>
    </source>
</evidence>
<evidence type="ECO:0000256" key="2">
    <source>
        <dbReference type="ARBA" id="ARBA00010173"/>
    </source>
</evidence>
<proteinExistence type="inferred from homology"/>
<evidence type="ECO:0000256" key="12">
    <source>
        <dbReference type="SAM" id="MobiDB-lite"/>
    </source>
</evidence>
<keyword evidence="9" id="KW-0411">Iron-sulfur</keyword>
<dbReference type="PANTHER" id="PTHR10762:SF1">
    <property type="entry name" value="2-(3-AMINO-3-CARBOXYPROPYL)HISTIDINE SYNTHASE SUBUNIT 1"/>
    <property type="match status" value="1"/>
</dbReference>
<comment type="catalytic activity">
    <reaction evidence="10 11">
        <text>L-histidyl-[translation elongation factor 2] + S-adenosyl-L-methionine = 2-[(3S)-amino-3-carboxypropyl]-L-histidyl-[translation elongation factor 2] + S-methyl-5'-thioadenosine + H(+)</text>
        <dbReference type="Rhea" id="RHEA:36783"/>
        <dbReference type="Rhea" id="RHEA-COMP:9748"/>
        <dbReference type="Rhea" id="RHEA-COMP:9749"/>
        <dbReference type="ChEBI" id="CHEBI:15378"/>
        <dbReference type="ChEBI" id="CHEBI:17509"/>
        <dbReference type="ChEBI" id="CHEBI:29979"/>
        <dbReference type="ChEBI" id="CHEBI:59789"/>
        <dbReference type="ChEBI" id="CHEBI:73995"/>
        <dbReference type="EC" id="2.5.1.108"/>
    </reaction>
</comment>
<evidence type="ECO:0000256" key="4">
    <source>
        <dbReference type="ARBA" id="ARBA00021915"/>
    </source>
</evidence>
<feature type="region of interest" description="Disordered" evidence="12">
    <location>
        <begin position="344"/>
        <end position="371"/>
    </location>
</feature>
<dbReference type="InterPro" id="IPR042263">
    <property type="entry name" value="DPH1/DPH2_1"/>
</dbReference>
<dbReference type="PANTHER" id="PTHR10762">
    <property type="entry name" value="DIPHTHAMIDE BIOSYNTHESIS PROTEIN"/>
    <property type="match status" value="1"/>
</dbReference>
<comment type="function">
    <text evidence="11">Catalyzes the first step of diphthamide biosynthesis, a post-translational modification of histidine which occurs in elongation factor 2.</text>
</comment>
<evidence type="ECO:0000256" key="9">
    <source>
        <dbReference type="ARBA" id="ARBA00023014"/>
    </source>
</evidence>
<evidence type="ECO:0000313" key="13">
    <source>
        <dbReference type="EMBL" id="CAG5083308.1"/>
    </source>
</evidence>
<evidence type="ECO:0000256" key="11">
    <source>
        <dbReference type="PIRNR" id="PIRNR004967"/>
    </source>
</evidence>
<reference evidence="13 14" key="1">
    <citation type="submission" date="2021-04" db="EMBL/GenBank/DDBJ databases">
        <authorList>
            <person name="Bliznina A."/>
        </authorList>
    </citation>
    <scope>NUCLEOTIDE SEQUENCE [LARGE SCALE GENOMIC DNA]</scope>
</reference>
<keyword evidence="11" id="KW-0004">4Fe-4S</keyword>
<protein>
    <recommendedName>
        <fullName evidence="4 11">2-(3-amino-3-carboxypropyl)histidine synthase subunit 1</fullName>
        <ecNumber evidence="3 11">2.5.1.108</ecNumber>
    </recommendedName>
</protein>
<comment type="cofactor">
    <cofactor evidence="11">
        <name>[4Fe-4S] cluster</name>
        <dbReference type="ChEBI" id="CHEBI:49883"/>
    </cofactor>
    <text evidence="11">Binds 1 [4Fe-4S] cluster per subunit. The cluster is coordinated with 3 cysteines and an exchangeable S-adenosyl-L-methionine.</text>
</comment>
<dbReference type="Gene3D" id="3.40.50.11840">
    <property type="entry name" value="Diphthamide synthesis DPH1/DPH2 domain 1"/>
    <property type="match status" value="1"/>
</dbReference>
<dbReference type="SFLD" id="SFLDS00032">
    <property type="entry name" value="Radical_SAM_3-amino-3-carboxyp"/>
    <property type="match status" value="1"/>
</dbReference>
<evidence type="ECO:0000256" key="3">
    <source>
        <dbReference type="ARBA" id="ARBA00012221"/>
    </source>
</evidence>
<dbReference type="EC" id="2.5.1.108" evidence="3 11"/>
<keyword evidence="7" id="KW-0479">Metal-binding</keyword>
<feature type="compositionally biased region" description="Basic and acidic residues" evidence="12">
    <location>
        <begin position="344"/>
        <end position="360"/>
    </location>
</feature>
<evidence type="ECO:0000256" key="7">
    <source>
        <dbReference type="ARBA" id="ARBA00022723"/>
    </source>
</evidence>
<dbReference type="InterPro" id="IPR042265">
    <property type="entry name" value="DPH1/DPH2_3"/>
</dbReference>
<accession>A0ABN7RR15</accession>
<sequence>MIVNILVEIHKTIFKIQSLKTEDQKRVALQFPEGLLLFSTTIAELLEKFTGCICIIMGNVTYGACCIDDISPRLLGCSLLVHYGHSCLVPINKTTIQTLYIFVDIEIDRAHFISSIRANFKAGTKIALISTIQFVATLQTSAQELAEYEIVLQHNQPLSPGEVLGCTAPSVGDCEALIYLGDGRFHLEAGMIANPTVQAYRYDPYDQKFTRENYDHELMKNNRRGQIELAKNAKSFGIILSTLGRQGNPKILENVIRLIEKQGKEHFTILMAEIFPDKLALFEDIDCWIQIACPRLSIDWGLGFEKPLLTPFEAAVALQEAQWQQDVYPMDYYSYKSLGNWTNNHKDNNLNHPDHREEKRRQRREHRKIKS</sequence>
<comment type="similarity">
    <text evidence="2 11">Belongs to the DPH1/DPH2 family. DPH1 subfamily.</text>
</comment>
<organism evidence="13 14">
    <name type="scientific">Oikopleura dioica</name>
    <name type="common">Tunicate</name>
    <dbReference type="NCBI Taxonomy" id="34765"/>
    <lineage>
        <taxon>Eukaryota</taxon>
        <taxon>Metazoa</taxon>
        <taxon>Chordata</taxon>
        <taxon>Tunicata</taxon>
        <taxon>Appendicularia</taxon>
        <taxon>Copelata</taxon>
        <taxon>Oikopleuridae</taxon>
        <taxon>Oikopleura</taxon>
    </lineage>
</organism>
<evidence type="ECO:0000256" key="8">
    <source>
        <dbReference type="ARBA" id="ARBA00023004"/>
    </source>
</evidence>
<keyword evidence="8" id="KW-0408">Iron</keyword>
<gene>
    <name evidence="13" type="ORF">OKIOD_LOCUS1900</name>
</gene>
<dbReference type="SFLD" id="SFLDG01121">
    <property type="entry name" value="Diphthamide_biosynthesis"/>
    <property type="match status" value="1"/>
</dbReference>
<dbReference type="InterPro" id="IPR042264">
    <property type="entry name" value="DPH1/DPH2_2"/>
</dbReference>
<evidence type="ECO:0000256" key="1">
    <source>
        <dbReference type="ARBA" id="ARBA00005156"/>
    </source>
</evidence>
<feature type="compositionally biased region" description="Basic residues" evidence="12">
    <location>
        <begin position="361"/>
        <end position="371"/>
    </location>
</feature>
<dbReference type="InterPro" id="IPR016435">
    <property type="entry name" value="DPH1/DPH2"/>
</dbReference>
<name>A0ABN7RR15_OIKDI</name>
<comment type="pathway">
    <text evidence="1 11">Protein modification; peptidyl-diphthamide biosynthesis.</text>
</comment>
<dbReference type="Gene3D" id="3.40.50.11860">
    <property type="entry name" value="Diphthamide synthesis DPH1/DPH2 domain 3"/>
    <property type="match status" value="1"/>
</dbReference>
<dbReference type="NCBIfam" id="TIGR00322">
    <property type="entry name" value="diphth2_R"/>
    <property type="match status" value="1"/>
</dbReference>
<keyword evidence="5 11" id="KW-0808">Transferase</keyword>
<dbReference type="Pfam" id="PF01866">
    <property type="entry name" value="Diphthamide_syn"/>
    <property type="match status" value="1"/>
</dbReference>
<dbReference type="EMBL" id="OU015568">
    <property type="protein sequence ID" value="CAG5083308.1"/>
    <property type="molecule type" value="Genomic_DNA"/>
</dbReference>
<dbReference type="Gene3D" id="3.40.50.11850">
    <property type="entry name" value="Diphthamide synthesis DPH1/DPH2 domain 2"/>
    <property type="match status" value="1"/>
</dbReference>
<keyword evidence="14" id="KW-1185">Reference proteome</keyword>
<evidence type="ECO:0000256" key="6">
    <source>
        <dbReference type="ARBA" id="ARBA00022691"/>
    </source>
</evidence>